<reference evidence="1 2" key="1">
    <citation type="submission" date="2022-01" db="EMBL/GenBank/DDBJ databases">
        <title>Whole genome-based taxonomy of the Shewanellaceae.</title>
        <authorList>
            <person name="Martin-Rodriguez A.J."/>
        </authorList>
    </citation>
    <scope>NUCLEOTIDE SEQUENCE [LARGE SCALE GENOMIC DNA]</scope>
    <source>
        <strain evidence="1 2">DSM 21332</strain>
    </source>
</reference>
<dbReference type="InterPro" id="IPR038627">
    <property type="entry name" value="YebG-like_sf"/>
</dbReference>
<accession>A0ABT0N706</accession>
<gene>
    <name evidence="1" type="ORF">L2725_10490</name>
</gene>
<dbReference type="Proteomes" id="UP001202831">
    <property type="component" value="Unassembled WGS sequence"/>
</dbReference>
<protein>
    <submittedName>
        <fullName evidence="1">YebG family protein</fullName>
    </submittedName>
</protein>
<dbReference type="Pfam" id="PF07130">
    <property type="entry name" value="YebG"/>
    <property type="match status" value="1"/>
</dbReference>
<keyword evidence="2" id="KW-1185">Reference proteome</keyword>
<dbReference type="RefSeq" id="WP_249248918.1">
    <property type="nucleotide sequence ID" value="NZ_JAKIKT010000003.1"/>
</dbReference>
<name>A0ABT0N706_9GAMM</name>
<proteinExistence type="predicted"/>
<organism evidence="1 2">
    <name type="scientific">Shewanella corallii</name>
    <dbReference type="NCBI Taxonomy" id="560080"/>
    <lineage>
        <taxon>Bacteria</taxon>
        <taxon>Pseudomonadati</taxon>
        <taxon>Pseudomonadota</taxon>
        <taxon>Gammaproteobacteria</taxon>
        <taxon>Alteromonadales</taxon>
        <taxon>Shewanellaceae</taxon>
        <taxon>Shewanella</taxon>
    </lineage>
</organism>
<evidence type="ECO:0000313" key="1">
    <source>
        <dbReference type="EMBL" id="MCL2914194.1"/>
    </source>
</evidence>
<evidence type="ECO:0000313" key="2">
    <source>
        <dbReference type="Proteomes" id="UP001202831"/>
    </source>
</evidence>
<comment type="caution">
    <text evidence="1">The sequence shown here is derived from an EMBL/GenBank/DDBJ whole genome shotgun (WGS) entry which is preliminary data.</text>
</comment>
<dbReference type="Gene3D" id="1.10.10.710">
    <property type="entry name" value="PSPTO_1197 like"/>
    <property type="match status" value="1"/>
</dbReference>
<sequence>MAVVVQYVVVREGVEKMTFTSKKEADAYDKMLDIADNLIPFLQQAEIEIAESESEKLAFYMANHKDELLSLLKGGSVATKPAAAAPKKTARKAAAAEDKA</sequence>
<dbReference type="EMBL" id="JAKIKT010000003">
    <property type="protein sequence ID" value="MCL2914194.1"/>
    <property type="molecule type" value="Genomic_DNA"/>
</dbReference>
<dbReference type="InterPro" id="IPR009813">
    <property type="entry name" value="Uncharacterised_YebG"/>
</dbReference>